<evidence type="ECO:0000313" key="3">
    <source>
        <dbReference type="Proteomes" id="UP000256324"/>
    </source>
</evidence>
<name>A0ABX9IAY6_9ACTN</name>
<protein>
    <submittedName>
        <fullName evidence="2">Uncharacterized protein</fullName>
    </submittedName>
</protein>
<feature type="transmembrane region" description="Helical" evidence="1">
    <location>
        <begin position="59"/>
        <end position="80"/>
    </location>
</feature>
<comment type="caution">
    <text evidence="2">The sequence shown here is derived from an EMBL/GenBank/DDBJ whole genome shotgun (WGS) entry which is preliminary data.</text>
</comment>
<keyword evidence="1" id="KW-0472">Membrane</keyword>
<organism evidence="2 3">
    <name type="scientific">Cutibacterium namnetense</name>
    <dbReference type="NCBI Taxonomy" id="1574624"/>
    <lineage>
        <taxon>Bacteria</taxon>
        <taxon>Bacillati</taxon>
        <taxon>Actinomycetota</taxon>
        <taxon>Actinomycetes</taxon>
        <taxon>Propionibacteriales</taxon>
        <taxon>Propionibacteriaceae</taxon>
        <taxon>Cutibacterium</taxon>
    </lineage>
</organism>
<keyword evidence="3" id="KW-1185">Reference proteome</keyword>
<keyword evidence="1" id="KW-1133">Transmembrane helix</keyword>
<keyword evidence="1" id="KW-0812">Transmembrane</keyword>
<reference evidence="2 3" key="1">
    <citation type="submission" date="2017-09" db="EMBL/GenBank/DDBJ databases">
        <authorList>
            <person name="Bumgarner R.E."/>
        </authorList>
    </citation>
    <scope>NUCLEOTIDE SEQUENCE [LARGE SCALE GENOMIC DNA]</scope>
    <source>
        <strain evidence="2 3">T34998</strain>
    </source>
</reference>
<dbReference type="Proteomes" id="UP000256324">
    <property type="component" value="Unassembled WGS sequence"/>
</dbReference>
<accession>A0ABX9IAY6</accession>
<gene>
    <name evidence="2" type="ORF">CP880_01930</name>
</gene>
<proteinExistence type="predicted"/>
<dbReference type="RefSeq" id="WP_115938088.1">
    <property type="nucleotide sequence ID" value="NZ_PCZS01000001.1"/>
</dbReference>
<dbReference type="EMBL" id="PCZS01000001">
    <property type="protein sequence ID" value="REB70556.1"/>
    <property type="molecule type" value="Genomic_DNA"/>
</dbReference>
<sequence length="116" mass="12820">MSAQTYEWDIETTLSGRGNLVVGPWQDEFAEPVVVIDRRELMARRLGVIVRHHPYHDRFWDAAVLATIAVMIVGVILAVGRLGQVWQGDLASGHEDDVGVARVDAHHPEALSGVRS</sequence>
<evidence type="ECO:0000313" key="2">
    <source>
        <dbReference type="EMBL" id="REB70556.1"/>
    </source>
</evidence>
<evidence type="ECO:0000256" key="1">
    <source>
        <dbReference type="SAM" id="Phobius"/>
    </source>
</evidence>